<gene>
    <name evidence="1" type="ORF">LTR37_015156</name>
</gene>
<reference evidence="1" key="1">
    <citation type="submission" date="2023-07" db="EMBL/GenBank/DDBJ databases">
        <title>Black Yeasts Isolated from many extreme environments.</title>
        <authorList>
            <person name="Coleine C."/>
            <person name="Stajich J.E."/>
            <person name="Selbmann L."/>
        </authorList>
    </citation>
    <scope>NUCLEOTIDE SEQUENCE</scope>
    <source>
        <strain evidence="1">CCFEE 5714</strain>
    </source>
</reference>
<dbReference type="EMBL" id="JAUTXU010000166">
    <property type="protein sequence ID" value="KAK3702042.1"/>
    <property type="molecule type" value="Genomic_DNA"/>
</dbReference>
<evidence type="ECO:0000313" key="2">
    <source>
        <dbReference type="Proteomes" id="UP001281147"/>
    </source>
</evidence>
<sequence>MAKDKASRETGTKEGNEEESEGLLARSREGSPDGNVVVHEAQGAGERGTSRPGVRRGPKRQSSFAQRRPDGTPRTPHRVRFEVAEPETISEANGHPPNPRPDAWLDDEDYTGGYEGRSSTGQRAPLLTDIVAPSVTLANDLEDNPEDYLESARPKSGIKSAFMNMANSIIGAGIIGQAYAFKQAGLFTGILLLIALTVTVDWTIRLIVTNSKLSGADSFQGTMEKCFGRSGLIAISVAQWAFAFGGMVAFCIIIGDTIPHVFAAAFPSLVDTPFLWLLTDRKAIIVLFVLGISYPLSLYRDIAMLAKASTLALISMLVIILTVVTQGPLQAPELRGPLKGSLVINGGVFQAIGVISFAFVCHHNSLLIYGSLKTPTMDRFARVTHFSTGISMVACMIMALGGYLSFGDFTKGNVLNNFPTNNVVVNIARLCFGLNMLTTLPLECFVCREVMTEYYFPHEPYQPNRHLIFTTSLVVSAMTVALITCDVGVVFELIGATSACALAYILPPLCFVNLTKRKTWETYAAYVCIAFGCIVMGISLTLSVAKIIRGEVLSQSGKMNDWDKASQNNNTLTHDSDPRVELVEDGLQVCLEYAAPQVVSDEDAPQVAPSDALILLHKDNEGLQTIDDQSPEVVEQCPQQGKAEASNIGPARPPRQFKRRWIAAILIIALVAMGIGVGIGLGVHSVSTDPAATTTKAHFSATSSRLSQMSTATASAVTSGTTGITASNCNGSSGHDTYLTPSGPTFKEECGVVYNSGRPTYDRNDTVWNLFQYLSYSFQDCMNQCADYTNAGTACGAVSYNANLTYAFDRWSANCWLKNTRSMPQFEFNEDENYALVGSAYIV</sequence>
<protein>
    <submittedName>
        <fullName evidence="1">Uncharacterized protein</fullName>
    </submittedName>
</protein>
<accession>A0ACC3MT76</accession>
<keyword evidence="2" id="KW-1185">Reference proteome</keyword>
<dbReference type="Proteomes" id="UP001281147">
    <property type="component" value="Unassembled WGS sequence"/>
</dbReference>
<name>A0ACC3MT76_9PEZI</name>
<organism evidence="1 2">
    <name type="scientific">Vermiconidia calcicola</name>
    <dbReference type="NCBI Taxonomy" id="1690605"/>
    <lineage>
        <taxon>Eukaryota</taxon>
        <taxon>Fungi</taxon>
        <taxon>Dikarya</taxon>
        <taxon>Ascomycota</taxon>
        <taxon>Pezizomycotina</taxon>
        <taxon>Dothideomycetes</taxon>
        <taxon>Dothideomycetidae</taxon>
        <taxon>Mycosphaerellales</taxon>
        <taxon>Extremaceae</taxon>
        <taxon>Vermiconidia</taxon>
    </lineage>
</organism>
<evidence type="ECO:0000313" key="1">
    <source>
        <dbReference type="EMBL" id="KAK3702042.1"/>
    </source>
</evidence>
<comment type="caution">
    <text evidence="1">The sequence shown here is derived from an EMBL/GenBank/DDBJ whole genome shotgun (WGS) entry which is preliminary data.</text>
</comment>
<proteinExistence type="predicted"/>